<evidence type="ECO:0000313" key="2">
    <source>
        <dbReference type="EMBL" id="OAE31208.1"/>
    </source>
</evidence>
<proteinExistence type="predicted"/>
<organism evidence="2 3">
    <name type="scientific">Marchantia polymorpha subsp. ruderalis</name>
    <dbReference type="NCBI Taxonomy" id="1480154"/>
    <lineage>
        <taxon>Eukaryota</taxon>
        <taxon>Viridiplantae</taxon>
        <taxon>Streptophyta</taxon>
        <taxon>Embryophyta</taxon>
        <taxon>Marchantiophyta</taxon>
        <taxon>Marchantiopsida</taxon>
        <taxon>Marchantiidae</taxon>
        <taxon>Marchantiales</taxon>
        <taxon>Marchantiaceae</taxon>
        <taxon>Marchantia</taxon>
    </lineage>
</organism>
<dbReference type="GO" id="GO:0016787">
    <property type="term" value="F:hydrolase activity"/>
    <property type="evidence" value="ECO:0007669"/>
    <property type="project" value="InterPro"/>
</dbReference>
<dbReference type="InterPro" id="IPR036907">
    <property type="entry name" value="5'-Nucleotdase_C_sf"/>
</dbReference>
<reference evidence="2" key="1">
    <citation type="submission" date="2016-03" db="EMBL/GenBank/DDBJ databases">
        <title>Mechanisms controlling the formation of the plant cell surface in tip-growing cells are functionally conserved among land plants.</title>
        <authorList>
            <person name="Honkanen S."/>
            <person name="Jones V.A."/>
            <person name="Morieri G."/>
            <person name="Champion C."/>
            <person name="Hetherington A.J."/>
            <person name="Kelly S."/>
            <person name="Saint-Marcoux D."/>
            <person name="Proust H."/>
            <person name="Prescott H."/>
            <person name="Dolan L."/>
        </authorList>
    </citation>
    <scope>NUCLEOTIDE SEQUENCE [LARGE SCALE GENOMIC DNA]</scope>
    <source>
        <tissue evidence="2">Whole gametophyte</tissue>
    </source>
</reference>
<feature type="compositionally biased region" description="Basic and acidic residues" evidence="1">
    <location>
        <begin position="9"/>
        <end position="31"/>
    </location>
</feature>
<name>A0A176WD97_MARPO</name>
<dbReference type="AlphaFoldDB" id="A0A176WD97"/>
<evidence type="ECO:0000256" key="1">
    <source>
        <dbReference type="SAM" id="MobiDB-lite"/>
    </source>
</evidence>
<gene>
    <name evidence="2" type="ORF">AXG93_4240s1070</name>
</gene>
<accession>A0A176WD97</accession>
<feature type="region of interest" description="Disordered" evidence="1">
    <location>
        <begin position="44"/>
        <end position="78"/>
    </location>
</feature>
<dbReference type="Proteomes" id="UP000077202">
    <property type="component" value="Unassembled WGS sequence"/>
</dbReference>
<keyword evidence="3" id="KW-1185">Reference proteome</keyword>
<feature type="compositionally biased region" description="Basic and acidic residues" evidence="1">
    <location>
        <begin position="62"/>
        <end position="78"/>
    </location>
</feature>
<protein>
    <submittedName>
        <fullName evidence="2">Uncharacterized protein</fullName>
    </submittedName>
</protein>
<sequence length="178" mass="19878">MTSQGLQPSERKQPSEKEDVPQPKKSEEQAKELTLSEEILQQVEAQIGGTVKESPEISSPHATKEVIRSEAEIKSSEERPRKLVVAFPDFLQDSVVSLLKYLDGKRKKYAISKETRSARGEETPQLKMNEYLEKESTLSEEILEQVVARIGGMVVEAKGITLPTSPVEEVRSEEGKKA</sequence>
<comment type="caution">
    <text evidence="2">The sequence shown here is derived from an EMBL/GenBank/DDBJ whole genome shotgun (WGS) entry which is preliminary data.</text>
</comment>
<dbReference type="GO" id="GO:0009166">
    <property type="term" value="P:nucleotide catabolic process"/>
    <property type="evidence" value="ECO:0007669"/>
    <property type="project" value="InterPro"/>
</dbReference>
<feature type="region of interest" description="Disordered" evidence="1">
    <location>
        <begin position="1"/>
        <end position="31"/>
    </location>
</feature>
<dbReference type="Gene3D" id="3.90.780.10">
    <property type="entry name" value="5'-Nucleotidase, C-terminal domain"/>
    <property type="match status" value="1"/>
</dbReference>
<evidence type="ECO:0000313" key="3">
    <source>
        <dbReference type="Proteomes" id="UP000077202"/>
    </source>
</evidence>
<dbReference type="EMBL" id="LVLJ01001147">
    <property type="protein sequence ID" value="OAE31208.1"/>
    <property type="molecule type" value="Genomic_DNA"/>
</dbReference>